<comment type="caution">
    <text evidence="2">The sequence shown here is derived from an EMBL/GenBank/DDBJ whole genome shotgun (WGS) entry which is preliminary data.</text>
</comment>
<gene>
    <name evidence="2" type="ORF">EYQ16_00130</name>
</gene>
<feature type="region of interest" description="Disordered" evidence="1">
    <location>
        <begin position="86"/>
        <end position="124"/>
    </location>
</feature>
<reference evidence="3" key="1">
    <citation type="journal article" date="2019" name="bioRxiv">
        <title>Genome diversification in globally distributed novel marine Proteobacteria is linked to environmental adaptation.</title>
        <authorList>
            <person name="Zhou Z."/>
            <person name="Tran P.Q."/>
            <person name="Kieft K."/>
            <person name="Anantharaman K."/>
        </authorList>
    </citation>
    <scope>NUCLEOTIDE SEQUENCE [LARGE SCALE GENOMIC DNA]</scope>
</reference>
<feature type="region of interest" description="Disordered" evidence="1">
    <location>
        <begin position="291"/>
        <end position="319"/>
    </location>
</feature>
<feature type="compositionally biased region" description="Basic and acidic residues" evidence="1">
    <location>
        <begin position="291"/>
        <end position="300"/>
    </location>
</feature>
<name>A0A7C8DHJ7_9ARCH</name>
<feature type="compositionally biased region" description="Acidic residues" evidence="1">
    <location>
        <begin position="301"/>
        <end position="319"/>
    </location>
</feature>
<dbReference type="AlphaFoldDB" id="A0A7C8DHJ7"/>
<dbReference type="Proteomes" id="UP000589516">
    <property type="component" value="Unassembled WGS sequence"/>
</dbReference>
<feature type="compositionally biased region" description="Basic and acidic residues" evidence="1">
    <location>
        <begin position="52"/>
        <end position="69"/>
    </location>
</feature>
<feature type="region of interest" description="Disordered" evidence="1">
    <location>
        <begin position="174"/>
        <end position="207"/>
    </location>
</feature>
<dbReference type="EMBL" id="DUAV01000002">
    <property type="protein sequence ID" value="HIG62926.1"/>
    <property type="molecule type" value="Genomic_DNA"/>
</dbReference>
<accession>A0A7C8DHJ7</accession>
<evidence type="ECO:0000313" key="3">
    <source>
        <dbReference type="Proteomes" id="UP000589516"/>
    </source>
</evidence>
<sequence length="319" mass="38124">MLEGKALVMAIMLLTASPLVIANEDTQILGDGTTIGDLREGLVTSFDGSDDALDREASTSAGKEERDGLSNEDCLTIEEWREKSKKDWDREDVDRKESSEYREVNEKRVGDEAPDRDVSQEDEDCLTVEQWKARYSYDENREEPCFTLREFERKLFDERKDWERDDKDWNRENWSDEEKKNWSRDDKHWNRENWSDEDKKNWSRDDKHWDRENWSDEEREERGDDEACLTMEEWKERFGRDKEGRDKENGKAHDDEVWEEIRARMAELGEACEEGDEVACEELEALIRGCDRERDDRDDKDRDEEDNEEREDSDEETEE</sequence>
<protein>
    <submittedName>
        <fullName evidence="2">Uncharacterized protein</fullName>
    </submittedName>
</protein>
<feature type="region of interest" description="Disordered" evidence="1">
    <location>
        <begin position="46"/>
        <end position="71"/>
    </location>
</feature>
<organism evidence="2 3">
    <name type="scientific">Marine Group III euryarchaeote</name>
    <dbReference type="NCBI Taxonomy" id="2173149"/>
    <lineage>
        <taxon>Archaea</taxon>
        <taxon>Methanobacteriati</taxon>
        <taxon>Thermoplasmatota</taxon>
        <taxon>Thermoplasmata</taxon>
        <taxon>Candidatus Thermoprofundales</taxon>
    </lineage>
</organism>
<evidence type="ECO:0000313" key="2">
    <source>
        <dbReference type="EMBL" id="HIG62926.1"/>
    </source>
</evidence>
<proteinExistence type="predicted"/>
<evidence type="ECO:0000256" key="1">
    <source>
        <dbReference type="SAM" id="MobiDB-lite"/>
    </source>
</evidence>
<feature type="compositionally biased region" description="Basic and acidic residues" evidence="1">
    <location>
        <begin position="86"/>
        <end position="119"/>
    </location>
</feature>